<evidence type="ECO:0000256" key="1">
    <source>
        <dbReference type="SAM" id="MobiDB-lite"/>
    </source>
</evidence>
<reference evidence="2" key="1">
    <citation type="submission" date="2023-08" db="EMBL/GenBank/DDBJ databases">
        <title>Pelteobagrus vachellii genome.</title>
        <authorList>
            <person name="Liu H."/>
        </authorList>
    </citation>
    <scope>NUCLEOTIDE SEQUENCE</scope>
    <source>
        <strain evidence="2">PRFRI_2022a</strain>
        <tissue evidence="2">Muscle</tissue>
    </source>
</reference>
<organism evidence="2 3">
    <name type="scientific">Tachysurus vachellii</name>
    <name type="common">Darkbarbel catfish</name>
    <name type="synonym">Pelteobagrus vachellii</name>
    <dbReference type="NCBI Taxonomy" id="175792"/>
    <lineage>
        <taxon>Eukaryota</taxon>
        <taxon>Metazoa</taxon>
        <taxon>Chordata</taxon>
        <taxon>Craniata</taxon>
        <taxon>Vertebrata</taxon>
        <taxon>Euteleostomi</taxon>
        <taxon>Actinopterygii</taxon>
        <taxon>Neopterygii</taxon>
        <taxon>Teleostei</taxon>
        <taxon>Ostariophysi</taxon>
        <taxon>Siluriformes</taxon>
        <taxon>Bagridae</taxon>
        <taxon>Tachysurus</taxon>
    </lineage>
</organism>
<feature type="compositionally biased region" description="Polar residues" evidence="1">
    <location>
        <begin position="141"/>
        <end position="150"/>
    </location>
</feature>
<proteinExistence type="predicted"/>
<sequence>MPVFEKQLMSRRRSATSRRCRTGSSDAGLCLIQQPAPAPAFTSKPESLKDGCADDDDNGEDPETSLPFLSVSYLFSLHRTSTAVTAADQTKTSGSVDSFSNGGGNVRLHVCSLTSAFLLFPETLTPNGMLFFKQHGATVQRSTSGMNTKQPDGELSESGSTQLRGT</sequence>
<name>A0AA88M8A2_TACVA</name>
<feature type="region of interest" description="Disordered" evidence="1">
    <location>
        <begin position="141"/>
        <end position="166"/>
    </location>
</feature>
<feature type="compositionally biased region" description="Acidic residues" evidence="1">
    <location>
        <begin position="53"/>
        <end position="63"/>
    </location>
</feature>
<dbReference type="EMBL" id="JAVHJS010000017">
    <property type="protein sequence ID" value="KAK2831727.1"/>
    <property type="molecule type" value="Genomic_DNA"/>
</dbReference>
<feature type="compositionally biased region" description="Basic residues" evidence="1">
    <location>
        <begin position="9"/>
        <end position="21"/>
    </location>
</feature>
<evidence type="ECO:0000313" key="3">
    <source>
        <dbReference type="Proteomes" id="UP001187315"/>
    </source>
</evidence>
<evidence type="ECO:0000313" key="2">
    <source>
        <dbReference type="EMBL" id="KAK2831727.1"/>
    </source>
</evidence>
<feature type="region of interest" description="Disordered" evidence="1">
    <location>
        <begin position="1"/>
        <end position="24"/>
    </location>
</feature>
<comment type="caution">
    <text evidence="2">The sequence shown here is derived from an EMBL/GenBank/DDBJ whole genome shotgun (WGS) entry which is preliminary data.</text>
</comment>
<dbReference type="AlphaFoldDB" id="A0AA88M8A2"/>
<gene>
    <name evidence="2" type="ORF">Q7C36_016813</name>
</gene>
<accession>A0AA88M8A2</accession>
<feature type="compositionally biased region" description="Polar residues" evidence="1">
    <location>
        <begin position="157"/>
        <end position="166"/>
    </location>
</feature>
<dbReference type="Proteomes" id="UP001187315">
    <property type="component" value="Unassembled WGS sequence"/>
</dbReference>
<feature type="region of interest" description="Disordered" evidence="1">
    <location>
        <begin position="37"/>
        <end position="63"/>
    </location>
</feature>
<protein>
    <submittedName>
        <fullName evidence="2">Uncharacterized protein</fullName>
    </submittedName>
</protein>
<keyword evidence="3" id="KW-1185">Reference proteome</keyword>